<feature type="binding site" evidence="3">
    <location>
        <position position="91"/>
    </location>
    <ligand>
        <name>a divalent metal cation</name>
        <dbReference type="ChEBI" id="CHEBI:60240"/>
        <label>1</label>
    </ligand>
</feature>
<dbReference type="PIRSF" id="PIRSF005902">
    <property type="entry name" value="DNase_TatD"/>
    <property type="match status" value="1"/>
</dbReference>
<feature type="binding site" evidence="3">
    <location>
        <position position="128"/>
    </location>
    <ligand>
        <name>a divalent metal cation</name>
        <dbReference type="ChEBI" id="CHEBI:60240"/>
        <label>2</label>
    </ligand>
</feature>
<dbReference type="Pfam" id="PF01026">
    <property type="entry name" value="TatD_DNase"/>
    <property type="match status" value="1"/>
</dbReference>
<protein>
    <submittedName>
        <fullName evidence="4">TatD family hydrolase</fullName>
    </submittedName>
</protein>
<dbReference type="AlphaFoldDB" id="A0A7G9B8M4"/>
<evidence type="ECO:0000313" key="5">
    <source>
        <dbReference type="Proteomes" id="UP000515960"/>
    </source>
</evidence>
<proteinExistence type="predicted"/>
<evidence type="ECO:0000313" key="4">
    <source>
        <dbReference type="EMBL" id="QNL45905.1"/>
    </source>
</evidence>
<sequence length="253" mass="28157">MFDSHAHYDDEAFDEDRDQVLSGLAGRGVTHVVNPGCTVSSSRAAAALAERYGHVYAAAGIHPENCAGAGEEDFEQIRALLRHPKVVAVGEIGLDYYWKENPPREFQRQVFRRQLALAEEAGLPVIVHDRDAHGDALAIVREFPRVRGVFHCYSGSLEDARELVKAGWYLGFNGAITFQNARKAPEVVTWAPLERILIETDCPYLTPVPFRGRRNDSGYLPYVAEKIAGWKGLTVEAVEEATTRNAKKFYGIE</sequence>
<dbReference type="EMBL" id="CP060490">
    <property type="protein sequence ID" value="QNL45905.1"/>
    <property type="molecule type" value="Genomic_DNA"/>
</dbReference>
<evidence type="ECO:0000256" key="2">
    <source>
        <dbReference type="ARBA" id="ARBA00022801"/>
    </source>
</evidence>
<evidence type="ECO:0000256" key="1">
    <source>
        <dbReference type="ARBA" id="ARBA00022723"/>
    </source>
</evidence>
<name>A0A7G9B8M4_9FIRM</name>
<dbReference type="Proteomes" id="UP000515960">
    <property type="component" value="Chromosome"/>
</dbReference>
<keyword evidence="1 3" id="KW-0479">Metal-binding</keyword>
<accession>A0A7G9B8M4</accession>
<dbReference type="GO" id="GO:0046872">
    <property type="term" value="F:metal ion binding"/>
    <property type="evidence" value="ECO:0007669"/>
    <property type="project" value="UniProtKB-KW"/>
</dbReference>
<keyword evidence="5" id="KW-1185">Reference proteome</keyword>
<feature type="binding site" evidence="3">
    <location>
        <position position="7"/>
    </location>
    <ligand>
        <name>a divalent metal cation</name>
        <dbReference type="ChEBI" id="CHEBI:60240"/>
        <label>1</label>
    </ligand>
</feature>
<reference evidence="4 5" key="1">
    <citation type="submission" date="2020-08" db="EMBL/GenBank/DDBJ databases">
        <authorList>
            <person name="Liu C."/>
            <person name="Sun Q."/>
        </authorList>
    </citation>
    <scope>NUCLEOTIDE SEQUENCE [LARGE SCALE GENOMIC DNA]</scope>
    <source>
        <strain evidence="4 5">NSJ-62</strain>
    </source>
</reference>
<feature type="binding site" evidence="3">
    <location>
        <position position="5"/>
    </location>
    <ligand>
        <name>a divalent metal cation</name>
        <dbReference type="ChEBI" id="CHEBI:60240"/>
        <label>1</label>
    </ligand>
</feature>
<feature type="binding site" evidence="3">
    <location>
        <position position="201"/>
    </location>
    <ligand>
        <name>a divalent metal cation</name>
        <dbReference type="ChEBI" id="CHEBI:60240"/>
        <label>1</label>
    </ligand>
</feature>
<dbReference type="GO" id="GO:0004536">
    <property type="term" value="F:DNA nuclease activity"/>
    <property type="evidence" value="ECO:0007669"/>
    <property type="project" value="InterPro"/>
</dbReference>
<evidence type="ECO:0000256" key="3">
    <source>
        <dbReference type="PIRSR" id="PIRSR005902-1"/>
    </source>
</evidence>
<dbReference type="Gene3D" id="3.20.20.140">
    <property type="entry name" value="Metal-dependent hydrolases"/>
    <property type="match status" value="1"/>
</dbReference>
<dbReference type="InterPro" id="IPR015991">
    <property type="entry name" value="TatD/YcfH-like"/>
</dbReference>
<dbReference type="PANTHER" id="PTHR46124">
    <property type="entry name" value="D-AMINOACYL-TRNA DEACYLASE"/>
    <property type="match status" value="1"/>
</dbReference>
<dbReference type="FunFam" id="3.20.20.140:FF:000005">
    <property type="entry name" value="TatD family hydrolase"/>
    <property type="match status" value="1"/>
</dbReference>
<keyword evidence="2 4" id="KW-0378">Hydrolase</keyword>
<dbReference type="NCBIfam" id="TIGR00010">
    <property type="entry name" value="YchF/TatD family DNA exonuclease"/>
    <property type="match status" value="1"/>
</dbReference>
<organism evidence="4 5">
    <name type="scientific">Oscillibacter hominis</name>
    <dbReference type="NCBI Taxonomy" id="2763056"/>
    <lineage>
        <taxon>Bacteria</taxon>
        <taxon>Bacillati</taxon>
        <taxon>Bacillota</taxon>
        <taxon>Clostridia</taxon>
        <taxon>Eubacteriales</taxon>
        <taxon>Oscillospiraceae</taxon>
        <taxon>Oscillibacter</taxon>
    </lineage>
</organism>
<dbReference type="SUPFAM" id="SSF51556">
    <property type="entry name" value="Metallo-dependent hydrolases"/>
    <property type="match status" value="1"/>
</dbReference>
<dbReference type="InterPro" id="IPR032466">
    <property type="entry name" value="Metal_Hydrolase"/>
</dbReference>
<dbReference type="PANTHER" id="PTHR46124:SF2">
    <property type="entry name" value="D-AMINOACYL-TRNA DEACYLASE"/>
    <property type="match status" value="1"/>
</dbReference>
<gene>
    <name evidence="4" type="ORF">H8790_12050</name>
</gene>
<dbReference type="InterPro" id="IPR001130">
    <property type="entry name" value="TatD-like"/>
</dbReference>
<dbReference type="KEGG" id="ohi:H8790_12050"/>
<dbReference type="GO" id="GO:0016788">
    <property type="term" value="F:hydrolase activity, acting on ester bonds"/>
    <property type="evidence" value="ECO:0007669"/>
    <property type="project" value="InterPro"/>
</dbReference>
<feature type="binding site" evidence="3">
    <location>
        <position position="151"/>
    </location>
    <ligand>
        <name>a divalent metal cation</name>
        <dbReference type="ChEBI" id="CHEBI:60240"/>
        <label>2</label>
    </ligand>
</feature>
<dbReference type="GO" id="GO:0005829">
    <property type="term" value="C:cytosol"/>
    <property type="evidence" value="ECO:0007669"/>
    <property type="project" value="TreeGrafter"/>
</dbReference>
<dbReference type="CDD" id="cd01310">
    <property type="entry name" value="TatD_DNAse"/>
    <property type="match status" value="1"/>
</dbReference>